<dbReference type="Pfam" id="PF13188">
    <property type="entry name" value="PAS_8"/>
    <property type="match status" value="1"/>
</dbReference>
<dbReference type="Gene3D" id="3.30.565.10">
    <property type="entry name" value="Histidine kinase-like ATPase, C-terminal domain"/>
    <property type="match status" value="1"/>
</dbReference>
<keyword evidence="7 15" id="KW-0812">Transmembrane</keyword>
<keyword evidence="10" id="KW-0067">ATP-binding</keyword>
<feature type="region of interest" description="Disordered" evidence="14">
    <location>
        <begin position="715"/>
        <end position="734"/>
    </location>
</feature>
<protein>
    <recommendedName>
        <fullName evidence="3">histidine kinase</fullName>
        <ecNumber evidence="3">2.7.13.3</ecNumber>
    </recommendedName>
</protein>
<dbReference type="EMBL" id="CP053015">
    <property type="protein sequence ID" value="QJQ33764.1"/>
    <property type="molecule type" value="Genomic_DNA"/>
</dbReference>
<dbReference type="GO" id="GO:0000156">
    <property type="term" value="F:phosphorelay response regulator activity"/>
    <property type="evidence" value="ECO:0007669"/>
    <property type="project" value="TreeGrafter"/>
</dbReference>
<dbReference type="CDD" id="cd06225">
    <property type="entry name" value="HAMP"/>
    <property type="match status" value="1"/>
</dbReference>
<evidence type="ECO:0000313" key="19">
    <source>
        <dbReference type="Proteomes" id="UP000503018"/>
    </source>
</evidence>
<dbReference type="InterPro" id="IPR005467">
    <property type="entry name" value="His_kinase_dom"/>
</dbReference>
<dbReference type="CDD" id="cd00082">
    <property type="entry name" value="HisKA"/>
    <property type="match status" value="1"/>
</dbReference>
<feature type="transmembrane region" description="Helical" evidence="15">
    <location>
        <begin position="294"/>
        <end position="317"/>
    </location>
</feature>
<dbReference type="GO" id="GO:0005886">
    <property type="term" value="C:plasma membrane"/>
    <property type="evidence" value="ECO:0007669"/>
    <property type="project" value="UniProtKB-SubCell"/>
</dbReference>
<gene>
    <name evidence="18" type="ORF">GV829_12335</name>
</gene>
<dbReference type="InterPro" id="IPR036097">
    <property type="entry name" value="HisK_dim/P_sf"/>
</dbReference>
<dbReference type="GO" id="GO:0000155">
    <property type="term" value="F:phosphorelay sensor kinase activity"/>
    <property type="evidence" value="ECO:0007669"/>
    <property type="project" value="InterPro"/>
</dbReference>
<keyword evidence="8" id="KW-0547">Nucleotide-binding</keyword>
<dbReference type="PANTHER" id="PTHR42878:SF7">
    <property type="entry name" value="SENSOR HISTIDINE KINASE GLRK"/>
    <property type="match status" value="1"/>
</dbReference>
<dbReference type="InterPro" id="IPR050351">
    <property type="entry name" value="BphY/WalK/GraS-like"/>
</dbReference>
<evidence type="ECO:0000256" key="15">
    <source>
        <dbReference type="SAM" id="Phobius"/>
    </source>
</evidence>
<organism evidence="18 19">
    <name type="scientific">Sphingomonas lacunae</name>
    <dbReference type="NCBI Taxonomy" id="2698828"/>
    <lineage>
        <taxon>Bacteria</taxon>
        <taxon>Pseudomonadati</taxon>
        <taxon>Pseudomonadota</taxon>
        <taxon>Alphaproteobacteria</taxon>
        <taxon>Sphingomonadales</taxon>
        <taxon>Sphingomonadaceae</taxon>
        <taxon>Sphingomonas</taxon>
    </lineage>
</organism>
<dbReference type="SUPFAM" id="SSF55785">
    <property type="entry name" value="PYP-like sensor domain (PAS domain)"/>
    <property type="match status" value="1"/>
</dbReference>
<dbReference type="GO" id="GO:0030295">
    <property type="term" value="F:protein kinase activator activity"/>
    <property type="evidence" value="ECO:0007669"/>
    <property type="project" value="TreeGrafter"/>
</dbReference>
<evidence type="ECO:0000259" key="17">
    <source>
        <dbReference type="PROSITE" id="PS50885"/>
    </source>
</evidence>
<dbReference type="Gene3D" id="3.30.450.20">
    <property type="entry name" value="PAS domain"/>
    <property type="match status" value="1"/>
</dbReference>
<proteinExistence type="predicted"/>
<evidence type="ECO:0000256" key="8">
    <source>
        <dbReference type="ARBA" id="ARBA00022741"/>
    </source>
</evidence>
<dbReference type="SUPFAM" id="SSF158472">
    <property type="entry name" value="HAMP domain-like"/>
    <property type="match status" value="1"/>
</dbReference>
<keyword evidence="4" id="KW-1003">Cell membrane</keyword>
<accession>A0A6M4AXC8</accession>
<dbReference type="InterPro" id="IPR003661">
    <property type="entry name" value="HisK_dim/P_dom"/>
</dbReference>
<dbReference type="InterPro" id="IPR045671">
    <property type="entry name" value="NtrY-like_N"/>
</dbReference>
<dbReference type="InterPro" id="IPR004358">
    <property type="entry name" value="Sig_transdc_His_kin-like_C"/>
</dbReference>
<keyword evidence="12" id="KW-0902">Two-component regulatory system</keyword>
<dbReference type="EC" id="2.7.13.3" evidence="3"/>
<evidence type="ECO:0000256" key="4">
    <source>
        <dbReference type="ARBA" id="ARBA00022475"/>
    </source>
</evidence>
<dbReference type="Pfam" id="PF19312">
    <property type="entry name" value="NtrY_N"/>
    <property type="match status" value="1"/>
</dbReference>
<dbReference type="Pfam" id="PF02518">
    <property type="entry name" value="HATPase_c"/>
    <property type="match status" value="1"/>
</dbReference>
<evidence type="ECO:0000256" key="2">
    <source>
        <dbReference type="ARBA" id="ARBA00004651"/>
    </source>
</evidence>
<comment type="subcellular location">
    <subcellularLocation>
        <location evidence="2">Cell membrane</location>
        <topology evidence="2">Multi-pass membrane protein</topology>
    </subcellularLocation>
</comment>
<evidence type="ECO:0000256" key="3">
    <source>
        <dbReference type="ARBA" id="ARBA00012438"/>
    </source>
</evidence>
<keyword evidence="6" id="KW-0808">Transferase</keyword>
<dbReference type="PRINTS" id="PR00344">
    <property type="entry name" value="BCTRLSENSOR"/>
</dbReference>
<sequence length="734" mass="80612">MTSLPGDPGITPRHWTYWAEPLVLLLLALTGIATAFIIPNLGHQSLLSPLTVASLLVVNLLPAMALLVLLGRRIARRRAKARGGGEARLHTRLVALFSVTAAAPTMMVVIFASFLFQSGMDFWFSERSRGMFENAVSVAQNFFENEKRDVGANALAMATDLRNELARSNIESDQFYDFYVQQVVVRELSESAIIEIGPDGIPRTAALIDPDNRAAETRLPPATIRRLMRGEQLVAGETGDGVEAAVRLLPERPIFLYAARGSSLLGLESVRRARSVFADYNALFDRSRDLQFRFILALYLGSLVLVGLVIAVAIIVADRIVKPIDELVTAAQRISAGNLETRVRSPRGRPDEIAMLAGAFNQMTERLGEQTRDLLDANEQIENRRAFIEAVLSAVASGVISLDEQRRIRLVNASAARMLRREATSLVGMPLTDVAPDLDDWIDAGGHEPVMAISVDGDARTWAAKVVSDEHGQVLTFEDITQQLYDQRRAAWSDVARRVAHEIKNPLTPIQLAAERLQRRFGKTIAQDEETFRKLTSTIVRQVGDLRRMVDEFSSFARMPKPMFRAENLGDVLRQSVFLQEVAKPEISFTVDLPDQLPMLVCDRRLLAQAFTNIVKNAVEAIERSGKPNGEIITKIASSDSGNSLLVTFTDNGVGLPAERHTIVEPYVTTREGGSGLGLAIVKKIIEEHAGELAFDDRPGGGTIVTVTLSPEQLDRLGAEDGTAQSLRTKGKDA</sequence>
<name>A0A6M4AXC8_9SPHN</name>
<dbReference type="AlphaFoldDB" id="A0A6M4AXC8"/>
<dbReference type="GO" id="GO:0007234">
    <property type="term" value="P:osmosensory signaling via phosphorelay pathway"/>
    <property type="evidence" value="ECO:0007669"/>
    <property type="project" value="TreeGrafter"/>
</dbReference>
<dbReference type="InterPro" id="IPR003594">
    <property type="entry name" value="HATPase_dom"/>
</dbReference>
<keyword evidence="9" id="KW-0418">Kinase</keyword>
<comment type="catalytic activity">
    <reaction evidence="1">
        <text>ATP + protein L-histidine = ADP + protein N-phospho-L-histidine.</text>
        <dbReference type="EC" id="2.7.13.3"/>
    </reaction>
</comment>
<dbReference type="PROSITE" id="PS50885">
    <property type="entry name" value="HAMP"/>
    <property type="match status" value="1"/>
</dbReference>
<keyword evidence="5" id="KW-0597">Phosphoprotein</keyword>
<keyword evidence="19" id="KW-1185">Reference proteome</keyword>
<dbReference type="Pfam" id="PF00672">
    <property type="entry name" value="HAMP"/>
    <property type="match status" value="1"/>
</dbReference>
<evidence type="ECO:0000313" key="18">
    <source>
        <dbReference type="EMBL" id="QJQ33764.1"/>
    </source>
</evidence>
<dbReference type="PROSITE" id="PS50109">
    <property type="entry name" value="HIS_KIN"/>
    <property type="match status" value="1"/>
</dbReference>
<evidence type="ECO:0000256" key="13">
    <source>
        <dbReference type="ARBA" id="ARBA00023136"/>
    </source>
</evidence>
<dbReference type="SMART" id="SM00387">
    <property type="entry name" value="HATPase_c"/>
    <property type="match status" value="1"/>
</dbReference>
<evidence type="ECO:0000256" key="10">
    <source>
        <dbReference type="ARBA" id="ARBA00022840"/>
    </source>
</evidence>
<dbReference type="SMART" id="SM00091">
    <property type="entry name" value="PAS"/>
    <property type="match status" value="1"/>
</dbReference>
<dbReference type="InterPro" id="IPR035965">
    <property type="entry name" value="PAS-like_dom_sf"/>
</dbReference>
<evidence type="ECO:0000256" key="14">
    <source>
        <dbReference type="SAM" id="MobiDB-lite"/>
    </source>
</evidence>
<dbReference type="InterPro" id="IPR017232">
    <property type="entry name" value="NtrY"/>
</dbReference>
<dbReference type="GO" id="GO:0005524">
    <property type="term" value="F:ATP binding"/>
    <property type="evidence" value="ECO:0007669"/>
    <property type="project" value="UniProtKB-KW"/>
</dbReference>
<dbReference type="SUPFAM" id="SSF55874">
    <property type="entry name" value="ATPase domain of HSP90 chaperone/DNA topoisomerase II/histidine kinase"/>
    <property type="match status" value="1"/>
</dbReference>
<dbReference type="InterPro" id="IPR036890">
    <property type="entry name" value="HATPase_C_sf"/>
</dbReference>
<dbReference type="Pfam" id="PF00512">
    <property type="entry name" value="HisKA"/>
    <property type="match status" value="1"/>
</dbReference>
<evidence type="ECO:0000256" key="9">
    <source>
        <dbReference type="ARBA" id="ARBA00022777"/>
    </source>
</evidence>
<dbReference type="PANTHER" id="PTHR42878">
    <property type="entry name" value="TWO-COMPONENT HISTIDINE KINASE"/>
    <property type="match status" value="1"/>
</dbReference>
<dbReference type="SUPFAM" id="SSF47384">
    <property type="entry name" value="Homodimeric domain of signal transducing histidine kinase"/>
    <property type="match status" value="1"/>
</dbReference>
<keyword evidence="11 15" id="KW-1133">Transmembrane helix</keyword>
<dbReference type="InterPro" id="IPR000014">
    <property type="entry name" value="PAS"/>
</dbReference>
<evidence type="ECO:0000256" key="7">
    <source>
        <dbReference type="ARBA" id="ARBA00022692"/>
    </source>
</evidence>
<evidence type="ECO:0000256" key="1">
    <source>
        <dbReference type="ARBA" id="ARBA00000085"/>
    </source>
</evidence>
<evidence type="ECO:0000259" key="16">
    <source>
        <dbReference type="PROSITE" id="PS50109"/>
    </source>
</evidence>
<evidence type="ECO:0000256" key="5">
    <source>
        <dbReference type="ARBA" id="ARBA00022553"/>
    </source>
</evidence>
<dbReference type="Proteomes" id="UP000503018">
    <property type="component" value="Chromosome"/>
</dbReference>
<dbReference type="SMART" id="SM00388">
    <property type="entry name" value="HisKA"/>
    <property type="match status" value="1"/>
</dbReference>
<feature type="transmembrane region" description="Helical" evidence="15">
    <location>
        <begin position="50"/>
        <end position="72"/>
    </location>
</feature>
<feature type="transmembrane region" description="Helical" evidence="15">
    <location>
        <begin position="21"/>
        <end position="38"/>
    </location>
</feature>
<reference evidence="18 19" key="1">
    <citation type="submission" date="2020-01" db="EMBL/GenBank/DDBJ databases">
        <title>Sphingomonas sp. strain CSW-10.</title>
        <authorList>
            <person name="Chen W.-M."/>
        </authorList>
    </citation>
    <scope>NUCLEOTIDE SEQUENCE [LARGE SCALE GENOMIC DNA]</scope>
    <source>
        <strain evidence="18 19">CSW-10</strain>
    </source>
</reference>
<feature type="domain" description="Histidine kinase" evidence="16">
    <location>
        <begin position="498"/>
        <end position="713"/>
    </location>
</feature>
<dbReference type="Gene3D" id="6.10.340.10">
    <property type="match status" value="1"/>
</dbReference>
<dbReference type="Gene3D" id="1.10.287.130">
    <property type="match status" value="1"/>
</dbReference>
<feature type="domain" description="HAMP" evidence="17">
    <location>
        <begin position="318"/>
        <end position="372"/>
    </location>
</feature>
<evidence type="ECO:0000256" key="11">
    <source>
        <dbReference type="ARBA" id="ARBA00022989"/>
    </source>
</evidence>
<dbReference type="PIRSF" id="PIRSF037532">
    <property type="entry name" value="STHK_NtrY"/>
    <property type="match status" value="1"/>
</dbReference>
<keyword evidence="13 15" id="KW-0472">Membrane</keyword>
<dbReference type="SMART" id="SM00304">
    <property type="entry name" value="HAMP"/>
    <property type="match status" value="1"/>
</dbReference>
<evidence type="ECO:0000256" key="12">
    <source>
        <dbReference type="ARBA" id="ARBA00023012"/>
    </source>
</evidence>
<evidence type="ECO:0000256" key="6">
    <source>
        <dbReference type="ARBA" id="ARBA00022679"/>
    </source>
</evidence>
<dbReference type="InterPro" id="IPR003660">
    <property type="entry name" value="HAMP_dom"/>
</dbReference>
<feature type="transmembrane region" description="Helical" evidence="15">
    <location>
        <begin position="93"/>
        <end position="116"/>
    </location>
</feature>
<dbReference type="KEGG" id="slan:GV829_12335"/>